<evidence type="ECO:0000313" key="5">
    <source>
        <dbReference type="Proteomes" id="UP000011083"/>
    </source>
</evidence>
<dbReference type="GO" id="GO:0000422">
    <property type="term" value="P:autophagy of mitochondrion"/>
    <property type="evidence" value="ECO:0007669"/>
    <property type="project" value="TreeGrafter"/>
</dbReference>
<dbReference type="Gene3D" id="3.40.50.720">
    <property type="entry name" value="NAD(P)-binding Rossmann-like Domain"/>
    <property type="match status" value="2"/>
</dbReference>
<protein>
    <submittedName>
        <fullName evidence="4">Autophagy protein, putative</fullName>
    </submittedName>
</protein>
<proteinExistence type="predicted"/>
<dbReference type="KEGG" id="acan:ACA1_142580"/>
<dbReference type="STRING" id="1257118.L8HBH5"/>
<name>L8HBH5_ACACF</name>
<dbReference type="GO" id="GO:0019778">
    <property type="term" value="F:Atg12 activating enzyme activity"/>
    <property type="evidence" value="ECO:0007669"/>
    <property type="project" value="TreeGrafter"/>
</dbReference>
<evidence type="ECO:0000259" key="2">
    <source>
        <dbReference type="Pfam" id="PF00899"/>
    </source>
</evidence>
<dbReference type="VEuPathDB" id="AmoebaDB:ACA1_142580"/>
<dbReference type="Proteomes" id="UP000011083">
    <property type="component" value="Unassembled WGS sequence"/>
</dbReference>
<dbReference type="GO" id="GO:0032446">
    <property type="term" value="P:protein modification by small protein conjugation"/>
    <property type="evidence" value="ECO:0007669"/>
    <property type="project" value="TreeGrafter"/>
</dbReference>
<dbReference type="PANTHER" id="PTHR10953:SF3">
    <property type="entry name" value="UBIQUITIN-LIKE MODIFIER-ACTIVATING ENZYME ATG7"/>
    <property type="match status" value="1"/>
</dbReference>
<dbReference type="SUPFAM" id="SSF69572">
    <property type="entry name" value="Activating enzymes of the ubiquitin-like proteins"/>
    <property type="match status" value="1"/>
</dbReference>
<dbReference type="OMA" id="ICPSISA"/>
<dbReference type="GO" id="GO:0000407">
    <property type="term" value="C:phagophore assembly site"/>
    <property type="evidence" value="ECO:0007669"/>
    <property type="project" value="TreeGrafter"/>
</dbReference>
<sequence>METPTTSSLPGQAAAAKGKGDGGQLLQFEGWIVESSRSSSSPRPPVPLAAHYPTGHHQQPTTTTAAATAAAAVAAPVLPPRLLLEASAFDAPPHRRTPKYHFEVPGELLNTNTIEAFHALDKKKQLDLVAAKLDAGRGWLRRVGVWTDIESGEALREPWRLCRFLMLAFSDLKKYRFHYMLAFPALLPARPFTALPALALTDALAPAEVESLRDGYEKLRGLHSTPGEESNPAAAAAQADEAADRCSGHAFFLARRTRTTLESSTDGDQPSTTSITASTTTCIEVAPLHAHDHFWKDVPHADRLVGFADPSSRRTHPGWPLRNFLLLLVRWVCRDMTSVPVICYRQLPGKRNIDSSLVIPVLLPDPAGEALIDGRNLKVAGWEKDSEGKLRPRVVSLADSMDPQKLAGTAVELNLQLMRWRLLPSLDLARVAATRCLLLGAGTLGCNVARNLLGWGVRNITLVDNGLVSYSNPVRQSLFTFEDSLHGGKPKAAAAAHRLQQIFPGVVLPPSPPQHQHQSSACNAVGHRFSIPMPGHAVGEGQREQLVINAALGFDSYVVMRHGLWDRTAAAASPAAAPPLGCYFCNDVVAPQDSLSDRTLDQQCTVTRPGVSYLAGCLAVELLVSLLHHPLGAKAGADVDKDVSAPTESPLGLVPHQVRGYLSHYKNMLVVGHAYDKCTACSDTVVGAYQQYVFNNPTHLEDITGLTQLKQATVDFSGDWEEFDDDNETGDDI</sequence>
<dbReference type="InterPro" id="IPR032197">
    <property type="entry name" value="Atg7_N"/>
</dbReference>
<dbReference type="GO" id="GO:0034727">
    <property type="term" value="P:piecemeal microautophagy of the nucleus"/>
    <property type="evidence" value="ECO:0007669"/>
    <property type="project" value="TreeGrafter"/>
</dbReference>
<feature type="domain" description="Ubiquitin-like modifier-activating enzyme Atg7 N-terminal" evidence="3">
    <location>
        <begin position="74"/>
        <end position="401"/>
    </location>
</feature>
<evidence type="ECO:0000256" key="1">
    <source>
        <dbReference type="SAM" id="MobiDB-lite"/>
    </source>
</evidence>
<feature type="region of interest" description="Disordered" evidence="1">
    <location>
        <begin position="34"/>
        <end position="60"/>
    </location>
</feature>
<dbReference type="InterPro" id="IPR000594">
    <property type="entry name" value="ThiF_NAD_FAD-bd"/>
</dbReference>
<dbReference type="Pfam" id="PF16420">
    <property type="entry name" value="ATG7_N"/>
    <property type="match status" value="1"/>
</dbReference>
<reference evidence="4 5" key="1">
    <citation type="journal article" date="2013" name="Genome Biol.">
        <title>Genome of Acanthamoeba castellanii highlights extensive lateral gene transfer and early evolution of tyrosine kinase signaling.</title>
        <authorList>
            <person name="Clarke M."/>
            <person name="Lohan A.J."/>
            <person name="Liu B."/>
            <person name="Lagkouvardos I."/>
            <person name="Roy S."/>
            <person name="Zafar N."/>
            <person name="Bertelli C."/>
            <person name="Schilde C."/>
            <person name="Kianianmomeni A."/>
            <person name="Burglin T.R."/>
            <person name="Frech C."/>
            <person name="Turcotte B."/>
            <person name="Kopec K.O."/>
            <person name="Synnott J.M."/>
            <person name="Choo C."/>
            <person name="Paponov I."/>
            <person name="Finkler A."/>
            <person name="Soon Heng Tan C."/>
            <person name="Hutchins A.P."/>
            <person name="Weinmeier T."/>
            <person name="Rattei T."/>
            <person name="Chu J.S."/>
            <person name="Gimenez G."/>
            <person name="Irimia M."/>
            <person name="Rigden D.J."/>
            <person name="Fitzpatrick D.A."/>
            <person name="Lorenzo-Morales J."/>
            <person name="Bateman A."/>
            <person name="Chiu C.H."/>
            <person name="Tang P."/>
            <person name="Hegemann P."/>
            <person name="Fromm H."/>
            <person name="Raoult D."/>
            <person name="Greub G."/>
            <person name="Miranda-Saavedra D."/>
            <person name="Chen N."/>
            <person name="Nash P."/>
            <person name="Ginger M.L."/>
            <person name="Horn M."/>
            <person name="Schaap P."/>
            <person name="Caler L."/>
            <person name="Loftus B."/>
        </authorList>
    </citation>
    <scope>NUCLEOTIDE SEQUENCE [LARGE SCALE GENOMIC DNA]</scope>
    <source>
        <strain evidence="4 5">Neff</strain>
    </source>
</reference>
<dbReference type="RefSeq" id="XP_004349643.1">
    <property type="nucleotide sequence ID" value="XM_004349593.1"/>
</dbReference>
<accession>L8HBH5</accession>
<feature type="domain" description="THIF-type NAD/FAD binding fold" evidence="2">
    <location>
        <begin position="416"/>
        <end position="508"/>
    </location>
</feature>
<dbReference type="InterPro" id="IPR035985">
    <property type="entry name" value="Ubiquitin-activating_enz"/>
</dbReference>
<dbReference type="GO" id="GO:0019779">
    <property type="term" value="F:Atg8 activating enzyme activity"/>
    <property type="evidence" value="ECO:0007669"/>
    <property type="project" value="TreeGrafter"/>
</dbReference>
<dbReference type="GO" id="GO:0006995">
    <property type="term" value="P:cellular response to nitrogen starvation"/>
    <property type="evidence" value="ECO:0007669"/>
    <property type="project" value="TreeGrafter"/>
</dbReference>
<feature type="compositionally biased region" description="Polar residues" evidence="1">
    <location>
        <begin position="1"/>
        <end position="10"/>
    </location>
</feature>
<dbReference type="GeneID" id="14923499"/>
<organism evidence="4 5">
    <name type="scientific">Acanthamoeba castellanii (strain ATCC 30010 / Neff)</name>
    <dbReference type="NCBI Taxonomy" id="1257118"/>
    <lineage>
        <taxon>Eukaryota</taxon>
        <taxon>Amoebozoa</taxon>
        <taxon>Discosea</taxon>
        <taxon>Longamoebia</taxon>
        <taxon>Centramoebida</taxon>
        <taxon>Acanthamoebidae</taxon>
        <taxon>Acanthamoeba</taxon>
    </lineage>
</organism>
<dbReference type="Gene3D" id="3.40.140.70">
    <property type="entry name" value="Ubiquitin-like modifier-activating enzyme ATG7 N-terminal domain"/>
    <property type="match status" value="1"/>
</dbReference>
<dbReference type="InterPro" id="IPR042522">
    <property type="entry name" value="Atg7_N_1"/>
</dbReference>
<dbReference type="PANTHER" id="PTHR10953">
    <property type="entry name" value="UBIQUITIN-ACTIVATING ENZYME E1"/>
    <property type="match status" value="1"/>
</dbReference>
<dbReference type="GO" id="GO:0000045">
    <property type="term" value="P:autophagosome assembly"/>
    <property type="evidence" value="ECO:0007669"/>
    <property type="project" value="TreeGrafter"/>
</dbReference>
<feature type="region of interest" description="Disordered" evidence="1">
    <location>
        <begin position="1"/>
        <end position="22"/>
    </location>
</feature>
<dbReference type="InterPro" id="IPR045886">
    <property type="entry name" value="ThiF/MoeB/HesA"/>
</dbReference>
<dbReference type="Pfam" id="PF00899">
    <property type="entry name" value="ThiF"/>
    <property type="match status" value="1"/>
</dbReference>
<evidence type="ECO:0000313" key="4">
    <source>
        <dbReference type="EMBL" id="ELR22555.1"/>
    </source>
</evidence>
<evidence type="ECO:0000259" key="3">
    <source>
        <dbReference type="Pfam" id="PF16420"/>
    </source>
</evidence>
<gene>
    <name evidence="4" type="ORF">ACA1_142580</name>
</gene>
<keyword evidence="5" id="KW-1185">Reference proteome</keyword>
<dbReference type="EMBL" id="KB007883">
    <property type="protein sequence ID" value="ELR22555.1"/>
    <property type="molecule type" value="Genomic_DNA"/>
</dbReference>
<dbReference type="AlphaFoldDB" id="L8HBH5"/>
<dbReference type="OrthoDB" id="338614at2759"/>